<dbReference type="Pfam" id="PF13814">
    <property type="entry name" value="Replic_Relax"/>
    <property type="match status" value="1"/>
</dbReference>
<sequence>MAVTSSLDIAVQKRRHEFIPGHTILARNAAALPVPVGGRQLIPDQLFALKYPDCYRAFLLEFDRGTEPLRSAKHCKSLQRSIKLYREMFVTEAHRRYFGLRANTLVLWVFDAPRRMARFDEIARAEAGEYAGRFLAKVLPGSARWREMAAFQDVPWMSCGGETELVL</sequence>
<reference evidence="1 2" key="1">
    <citation type="submission" date="2018-08" db="EMBL/GenBank/DDBJ databases">
        <title>Genetic Globetrotter - A new plasmid hitch-hiking vast phylogenetic and geographic distances.</title>
        <authorList>
            <person name="Vollmers J."/>
            <person name="Petersen J."/>
        </authorList>
    </citation>
    <scope>NUCLEOTIDE SEQUENCE [LARGE SCALE GENOMIC DNA]</scope>
    <source>
        <strain evidence="1 2">DSM 26383</strain>
    </source>
</reference>
<accession>A0A5P3A8Z5</accession>
<dbReference type="InterPro" id="IPR025855">
    <property type="entry name" value="Replic_Relax"/>
</dbReference>
<gene>
    <name evidence="1" type="ORF">RIdsm_01601</name>
</gene>
<protein>
    <submittedName>
        <fullName evidence="1">Uncharacterized protein</fullName>
    </submittedName>
</protein>
<dbReference type="Proteomes" id="UP000325785">
    <property type="component" value="Chromosome"/>
</dbReference>
<evidence type="ECO:0000313" key="1">
    <source>
        <dbReference type="EMBL" id="QEW25812.1"/>
    </source>
</evidence>
<dbReference type="AlphaFoldDB" id="A0A5P3A8Z5"/>
<name>A0A5P3A8Z5_9RHOB</name>
<proteinExistence type="predicted"/>
<dbReference type="EMBL" id="CP031598">
    <property type="protein sequence ID" value="QEW25812.1"/>
    <property type="molecule type" value="Genomic_DNA"/>
</dbReference>
<organism evidence="1 2">
    <name type="scientific">Roseovarius indicus</name>
    <dbReference type="NCBI Taxonomy" id="540747"/>
    <lineage>
        <taxon>Bacteria</taxon>
        <taxon>Pseudomonadati</taxon>
        <taxon>Pseudomonadota</taxon>
        <taxon>Alphaproteobacteria</taxon>
        <taxon>Rhodobacterales</taxon>
        <taxon>Roseobacteraceae</taxon>
        <taxon>Roseovarius</taxon>
    </lineage>
</organism>
<dbReference type="KEGG" id="rid:RIdsm_01601"/>
<evidence type="ECO:0000313" key="2">
    <source>
        <dbReference type="Proteomes" id="UP000325785"/>
    </source>
</evidence>